<dbReference type="EMBL" id="NOUV01000005">
    <property type="protein sequence ID" value="PDX87871.1"/>
    <property type="molecule type" value="Genomic_DNA"/>
</dbReference>
<organism evidence="1 2">
    <name type="scientific">Faecalibacterium prausnitzii</name>
    <dbReference type="NCBI Taxonomy" id="853"/>
    <lineage>
        <taxon>Bacteria</taxon>
        <taxon>Bacillati</taxon>
        <taxon>Bacillota</taxon>
        <taxon>Clostridia</taxon>
        <taxon>Eubacteriales</taxon>
        <taxon>Oscillospiraceae</taxon>
        <taxon>Faecalibacterium</taxon>
    </lineage>
</organism>
<dbReference type="AlphaFoldDB" id="A0A2A7B963"/>
<dbReference type="OrthoDB" id="9812601at2"/>
<accession>A0A2A7B963</accession>
<dbReference type="Gene3D" id="1.10.1220.10">
    <property type="entry name" value="Met repressor-like"/>
    <property type="match status" value="1"/>
</dbReference>
<dbReference type="InterPro" id="IPR013321">
    <property type="entry name" value="Arc_rbn_hlx_hlx"/>
</dbReference>
<dbReference type="SUPFAM" id="SSF47598">
    <property type="entry name" value="Ribbon-helix-helix"/>
    <property type="match status" value="1"/>
</dbReference>
<dbReference type="RefSeq" id="WP_097791534.1">
    <property type="nucleotide sequence ID" value="NZ_JBLVPD010000016.1"/>
</dbReference>
<evidence type="ECO:0000313" key="1">
    <source>
        <dbReference type="EMBL" id="PDX87871.1"/>
    </source>
</evidence>
<evidence type="ECO:0000313" key="2">
    <source>
        <dbReference type="Proteomes" id="UP000220904"/>
    </source>
</evidence>
<evidence type="ECO:0008006" key="3">
    <source>
        <dbReference type="Google" id="ProtNLM"/>
    </source>
</evidence>
<comment type="caution">
    <text evidence="1">The sequence shown here is derived from an EMBL/GenBank/DDBJ whole genome shotgun (WGS) entry which is preliminary data.</text>
</comment>
<gene>
    <name evidence="1" type="ORF">CHR60_02285</name>
</gene>
<name>A0A2A7B963_9FIRM</name>
<dbReference type="Proteomes" id="UP000220904">
    <property type="component" value="Unassembled WGS sequence"/>
</dbReference>
<reference evidence="1 2" key="1">
    <citation type="journal article" date="2017" name="Front. Microbiol.">
        <title>New Insights into the Diversity of the Genus Faecalibacterium.</title>
        <authorList>
            <person name="Benevides L."/>
            <person name="Burman S."/>
            <person name="Martin R."/>
            <person name="Robert V."/>
            <person name="Thomas M."/>
            <person name="Miquel S."/>
            <person name="Chain F."/>
            <person name="Sokol H."/>
            <person name="Bermudez-Humaran L.G."/>
            <person name="Morrison M."/>
            <person name="Langella P."/>
            <person name="Azevedo V.A."/>
            <person name="Chatel J.M."/>
            <person name="Soares S."/>
        </authorList>
    </citation>
    <scope>NUCLEOTIDE SEQUENCE [LARGE SCALE GENOMIC DNA]</scope>
    <source>
        <strain evidence="1 2">AHMP21</strain>
    </source>
</reference>
<dbReference type="GO" id="GO:0006355">
    <property type="term" value="P:regulation of DNA-templated transcription"/>
    <property type="evidence" value="ECO:0007669"/>
    <property type="project" value="InterPro"/>
</dbReference>
<proteinExistence type="predicted"/>
<protein>
    <recommendedName>
        <fullName evidence="3">Toxin-antitoxin system protein</fullName>
    </recommendedName>
</protein>
<dbReference type="InterPro" id="IPR010985">
    <property type="entry name" value="Ribbon_hlx_hlx"/>
</dbReference>
<sequence length="62" mass="7045">MATNKRVFTLRLSDEVFDKIGALATREHRSITNYIEFVLLKHLEEVEKAEGTINVDNSPKGV</sequence>